<keyword evidence="4" id="KW-1185">Reference proteome</keyword>
<gene>
    <name evidence="3" type="ORF">NEOLEDRAFT_1240395</name>
</gene>
<proteinExistence type="predicted"/>
<evidence type="ECO:0000256" key="1">
    <source>
        <dbReference type="SAM" id="MobiDB-lite"/>
    </source>
</evidence>
<dbReference type="AlphaFoldDB" id="A0A165U0M3"/>
<feature type="compositionally biased region" description="Polar residues" evidence="1">
    <location>
        <begin position="1"/>
        <end position="20"/>
    </location>
</feature>
<accession>A0A165U0M3</accession>
<dbReference type="InterPro" id="IPR011333">
    <property type="entry name" value="SKP1/BTB/POZ_sf"/>
</dbReference>
<dbReference type="OrthoDB" id="8117402at2759"/>
<dbReference type="SUPFAM" id="SSF54695">
    <property type="entry name" value="POZ domain"/>
    <property type="match status" value="1"/>
</dbReference>
<organism evidence="3 4">
    <name type="scientific">Neolentinus lepideus HHB14362 ss-1</name>
    <dbReference type="NCBI Taxonomy" id="1314782"/>
    <lineage>
        <taxon>Eukaryota</taxon>
        <taxon>Fungi</taxon>
        <taxon>Dikarya</taxon>
        <taxon>Basidiomycota</taxon>
        <taxon>Agaricomycotina</taxon>
        <taxon>Agaricomycetes</taxon>
        <taxon>Gloeophyllales</taxon>
        <taxon>Gloeophyllaceae</taxon>
        <taxon>Neolentinus</taxon>
    </lineage>
</organism>
<evidence type="ECO:0000313" key="3">
    <source>
        <dbReference type="EMBL" id="KZT27464.1"/>
    </source>
</evidence>
<feature type="compositionally biased region" description="Low complexity" evidence="1">
    <location>
        <begin position="21"/>
        <end position="32"/>
    </location>
</feature>
<dbReference type="Proteomes" id="UP000076761">
    <property type="component" value="Unassembled WGS sequence"/>
</dbReference>
<protein>
    <recommendedName>
        <fullName evidence="2">BTB domain-containing protein</fullName>
    </recommendedName>
</protein>
<dbReference type="InParanoid" id="A0A165U0M3"/>
<dbReference type="PROSITE" id="PS50097">
    <property type="entry name" value="BTB"/>
    <property type="match status" value="1"/>
</dbReference>
<dbReference type="STRING" id="1314782.A0A165U0M3"/>
<dbReference type="EMBL" id="KV425562">
    <property type="protein sequence ID" value="KZT27464.1"/>
    <property type="molecule type" value="Genomic_DNA"/>
</dbReference>
<feature type="domain" description="BTB" evidence="2">
    <location>
        <begin position="71"/>
        <end position="144"/>
    </location>
</feature>
<dbReference type="InterPro" id="IPR000210">
    <property type="entry name" value="BTB/POZ_dom"/>
</dbReference>
<dbReference type="Pfam" id="PF00651">
    <property type="entry name" value="BTB"/>
    <property type="match status" value="1"/>
</dbReference>
<name>A0A165U0M3_9AGAM</name>
<reference evidence="3 4" key="1">
    <citation type="journal article" date="2016" name="Mol. Biol. Evol.">
        <title>Comparative Genomics of Early-Diverging Mushroom-Forming Fungi Provides Insights into the Origins of Lignocellulose Decay Capabilities.</title>
        <authorList>
            <person name="Nagy L.G."/>
            <person name="Riley R."/>
            <person name="Tritt A."/>
            <person name="Adam C."/>
            <person name="Daum C."/>
            <person name="Floudas D."/>
            <person name="Sun H."/>
            <person name="Yadav J.S."/>
            <person name="Pangilinan J."/>
            <person name="Larsson K.H."/>
            <person name="Matsuura K."/>
            <person name="Barry K."/>
            <person name="Labutti K."/>
            <person name="Kuo R."/>
            <person name="Ohm R.A."/>
            <person name="Bhattacharya S.S."/>
            <person name="Shirouzu T."/>
            <person name="Yoshinaga Y."/>
            <person name="Martin F.M."/>
            <person name="Grigoriev I.V."/>
            <person name="Hibbett D.S."/>
        </authorList>
    </citation>
    <scope>NUCLEOTIDE SEQUENCE [LARGE SCALE GENOMIC DNA]</scope>
    <source>
        <strain evidence="3 4">HHB14362 ss-1</strain>
    </source>
</reference>
<sequence length="440" mass="49294">MSNAQLDPDSTPSTGKLQINSVSSTGDGSSSVQPPRKRARVDGHDYADSAAEGGLTASDVIRDERYYMADGSCVLLVEKTLFNVHKSMLSRDSSSFATMFDLPQGEGPIEGTSDDHPILLAGDTVDEFRNFLWAMYALPLELMVVHTAHANLGKLMDIARVSNKYSFKSLETWALDAIQAYVNRQPSPALLKPIALLNPHDPAHHTPTFRLSSGRISNLIRLAHLCNHEKLLGTMVDLLKRLMGCSVPYAYLAMCLADELNLRELKGAAYLEVMQKTEVVAREHVEIPIIATPDARDGEHDEDVPETMLAPDGRLVVSFLQKHRLRCGYYGLSQAWEHMRLHPPQFDHAPSCGATWHQHGCTQSWMEFWKEKTRGEGVLALGLADVLGRLRAIAKEFDKWGSATYMHHDCRLNAKRLIQEKLKQVEDDLPDYFSEERKMM</sequence>
<dbReference type="Gene3D" id="3.30.710.10">
    <property type="entry name" value="Potassium Channel Kv1.1, Chain A"/>
    <property type="match status" value="1"/>
</dbReference>
<evidence type="ECO:0000313" key="4">
    <source>
        <dbReference type="Proteomes" id="UP000076761"/>
    </source>
</evidence>
<feature type="region of interest" description="Disordered" evidence="1">
    <location>
        <begin position="1"/>
        <end position="45"/>
    </location>
</feature>
<evidence type="ECO:0000259" key="2">
    <source>
        <dbReference type="PROSITE" id="PS50097"/>
    </source>
</evidence>